<dbReference type="Pfam" id="PF18175">
    <property type="entry name" value="HU-CCDC81_bac_2"/>
    <property type="match status" value="1"/>
</dbReference>
<reference evidence="3" key="1">
    <citation type="journal article" date="2019" name="Int. J. Syst. Evol. Microbiol.">
        <title>The Global Catalogue of Microorganisms (GCM) 10K type strain sequencing project: providing services to taxonomists for standard genome sequencing and annotation.</title>
        <authorList>
            <consortium name="The Broad Institute Genomics Platform"/>
            <consortium name="The Broad Institute Genome Sequencing Center for Infectious Disease"/>
            <person name="Wu L."/>
            <person name="Ma J."/>
        </authorList>
    </citation>
    <scope>NUCLEOTIDE SEQUENCE [LARGE SCALE GENOMIC DNA]</scope>
    <source>
        <strain evidence="3">KCTC 52127</strain>
    </source>
</reference>
<feature type="domain" description="SPOR" evidence="1">
    <location>
        <begin position="221"/>
        <end position="298"/>
    </location>
</feature>
<dbReference type="EMBL" id="JBHULH010000001">
    <property type="protein sequence ID" value="MFD2566621.1"/>
    <property type="molecule type" value="Genomic_DNA"/>
</dbReference>
<gene>
    <name evidence="2" type="ORF">ACFSRZ_04510</name>
</gene>
<organism evidence="2 3">
    <name type="scientific">Pseudotenacibaculum haliotis</name>
    <dbReference type="NCBI Taxonomy" id="1862138"/>
    <lineage>
        <taxon>Bacteria</taxon>
        <taxon>Pseudomonadati</taxon>
        <taxon>Bacteroidota</taxon>
        <taxon>Flavobacteriia</taxon>
        <taxon>Flavobacteriales</taxon>
        <taxon>Flavobacteriaceae</taxon>
        <taxon>Pseudotenacibaculum</taxon>
    </lineage>
</organism>
<proteinExistence type="predicted"/>
<keyword evidence="3" id="KW-1185">Reference proteome</keyword>
<evidence type="ECO:0000313" key="2">
    <source>
        <dbReference type="EMBL" id="MFD2566621.1"/>
    </source>
</evidence>
<dbReference type="InterPro" id="IPR040495">
    <property type="entry name" value="HU-CCDC81_bac_1"/>
</dbReference>
<accession>A0ABW5LR65</accession>
<name>A0ABW5LR65_9FLAO</name>
<dbReference type="InterPro" id="IPR036680">
    <property type="entry name" value="SPOR-like_sf"/>
</dbReference>
<dbReference type="InterPro" id="IPR007730">
    <property type="entry name" value="SPOR-like_dom"/>
</dbReference>
<dbReference type="Pfam" id="PF05036">
    <property type="entry name" value="SPOR"/>
    <property type="match status" value="1"/>
</dbReference>
<sequence length="301" mass="33851">MALTTYIKDLLYRYDCVIVPDFGGFITNKISAQIDAQSHTFHPPSKQLGFNHHLTHNDGLLANYVASAENISFEKANQKIVEIVSKWNHQVKTETLVLDKVGSLHLNQDNQLVFEPNTEVNYLMSSFGLSSVTSSSIERPIEKVVSLVPATQERKGVPAFIKYAATAAIALTLGYGGWTGYQNKQDQLEFAKQKTEMDQKIQSATFVINNPLPTVELNVTKELPKPYHVVAGAFYFKENAQKRVNQLKSKGYNAYILGKNKSDLIQVAYESFYKVSDAYQSLAEIRKADSKDAWLLIKKFD</sequence>
<dbReference type="PROSITE" id="PS51724">
    <property type="entry name" value="SPOR"/>
    <property type="match status" value="1"/>
</dbReference>
<protein>
    <submittedName>
        <fullName evidence="2">SPOR domain-containing protein</fullName>
    </submittedName>
</protein>
<evidence type="ECO:0000313" key="3">
    <source>
        <dbReference type="Proteomes" id="UP001597508"/>
    </source>
</evidence>
<comment type="caution">
    <text evidence="2">The sequence shown here is derived from an EMBL/GenBank/DDBJ whole genome shotgun (WGS) entry which is preliminary data.</text>
</comment>
<dbReference type="SUPFAM" id="SSF110997">
    <property type="entry name" value="Sporulation related repeat"/>
    <property type="match status" value="1"/>
</dbReference>
<dbReference type="Gene3D" id="3.30.70.1070">
    <property type="entry name" value="Sporulation related repeat"/>
    <property type="match status" value="1"/>
</dbReference>
<evidence type="ECO:0000259" key="1">
    <source>
        <dbReference type="PROSITE" id="PS51724"/>
    </source>
</evidence>
<dbReference type="Proteomes" id="UP001597508">
    <property type="component" value="Unassembled WGS sequence"/>
</dbReference>
<dbReference type="Pfam" id="PF18174">
    <property type="entry name" value="HU-CCDC81_bac_1"/>
    <property type="match status" value="1"/>
</dbReference>
<dbReference type="InterPro" id="IPR041268">
    <property type="entry name" value="HU-CCDC81_bac_2"/>
</dbReference>
<dbReference type="RefSeq" id="WP_379665326.1">
    <property type="nucleotide sequence ID" value="NZ_JBHULH010000001.1"/>
</dbReference>